<evidence type="ECO:0000256" key="4">
    <source>
        <dbReference type="ARBA" id="ARBA00023002"/>
    </source>
</evidence>
<dbReference type="InterPro" id="IPR050816">
    <property type="entry name" value="Flavin-dep_Halogenase_NPB"/>
</dbReference>
<sequence>MMAVPPQYVEVLIIGGGPAGSYAASVLSREGLDVAVLESCKFPRYHIGESLIPSVRPYLRFIGAEEKVAEYGFMRKPGSAIKFNQFKREGYTDFVALGADNNAWNVTRSEFDQLLLNHAQDCGAKVFEETKATSITFDEKDKERPIAVSWARTVTNDSNASKTGAQSKTVTGSITFTHLIDASGRAGLLSTKYLKNRHFNASLKNIAIWGYWHARECSRNDECEASGDTPTSHKYEDSTTCFGMYGKGTSRQGAPWFEALTDESGWAWFIPLHNGKTSVGIVMNQARYNAQTQSRSSSSETPQNESSLVSRYLSNLPLAPGLMRLLCGKDASSSGNSGLGHDMKIPEGEEHLHMRAVLEQGSVRSASDFSYSAPSYAGKGYRIAGDAGAFIDPFFSSGIHLAFTGALSAAASICASRRGDCTESEAAIWHTKRVAVSYTRFQVVVLSAYKQMRAQTADVLSDVDEDNFDKAFTFLRPVIQGASDMGSRLSESELQRSLDFCINLFNPTSPDEHKAVEEELASLDRHKGLIDVAAPLVDPKTFEDVLKVRPAHCDSKRSFDTRADSGDLVAENKSRMVLDKINARRLVHPEYAINNLEAEELQGYAVRLEQGRLGLVQVA</sequence>
<proteinExistence type="inferred from homology"/>
<dbReference type="GO" id="GO:0071949">
    <property type="term" value="F:FAD binding"/>
    <property type="evidence" value="ECO:0007669"/>
    <property type="project" value="InterPro"/>
</dbReference>
<comment type="catalytic activity">
    <reaction evidence="5">
        <text>melleolide F + FADH2 + chloride + O2 = 6'-chloromelleolide F + FAD + 2 H2O + H(+)</text>
        <dbReference type="Rhea" id="RHEA:67160"/>
        <dbReference type="ChEBI" id="CHEBI:15377"/>
        <dbReference type="ChEBI" id="CHEBI:15378"/>
        <dbReference type="ChEBI" id="CHEBI:15379"/>
        <dbReference type="ChEBI" id="CHEBI:17996"/>
        <dbReference type="ChEBI" id="CHEBI:57692"/>
        <dbReference type="ChEBI" id="CHEBI:58307"/>
        <dbReference type="ChEBI" id="CHEBI:167712"/>
        <dbReference type="ChEBI" id="CHEBI:167713"/>
    </reaction>
    <physiologicalReaction direction="left-to-right" evidence="5">
        <dbReference type="Rhea" id="RHEA:67161"/>
    </physiologicalReaction>
</comment>
<dbReference type="EMBL" id="MU805955">
    <property type="protein sequence ID" value="KAJ3844323.1"/>
    <property type="molecule type" value="Genomic_DNA"/>
</dbReference>
<dbReference type="Proteomes" id="UP001163846">
    <property type="component" value="Unassembled WGS sequence"/>
</dbReference>
<keyword evidence="4" id="KW-0560">Oxidoreductase</keyword>
<dbReference type="Gene3D" id="3.50.50.60">
    <property type="entry name" value="FAD/NAD(P)-binding domain"/>
    <property type="match status" value="2"/>
</dbReference>
<dbReference type="GO" id="GO:0044550">
    <property type="term" value="P:secondary metabolite biosynthetic process"/>
    <property type="evidence" value="ECO:0007669"/>
    <property type="project" value="UniProtKB-ARBA"/>
</dbReference>
<reference evidence="7" key="1">
    <citation type="submission" date="2022-08" db="EMBL/GenBank/DDBJ databases">
        <authorList>
            <consortium name="DOE Joint Genome Institute"/>
            <person name="Min B."/>
            <person name="Riley R."/>
            <person name="Sierra-Patev S."/>
            <person name="Naranjo-Ortiz M."/>
            <person name="Looney B."/>
            <person name="Konkel Z."/>
            <person name="Slot J.C."/>
            <person name="Sakamoto Y."/>
            <person name="Steenwyk J.L."/>
            <person name="Rokas A."/>
            <person name="Carro J."/>
            <person name="Camarero S."/>
            <person name="Ferreira P."/>
            <person name="Molpeceres G."/>
            <person name="Ruiz-Duenas F.J."/>
            <person name="Serrano A."/>
            <person name="Henrissat B."/>
            <person name="Drula E."/>
            <person name="Hughes K.W."/>
            <person name="Mata J.L."/>
            <person name="Ishikawa N.K."/>
            <person name="Vargas-Isla R."/>
            <person name="Ushijima S."/>
            <person name="Smith C.A."/>
            <person name="Ahrendt S."/>
            <person name="Andreopoulos W."/>
            <person name="He G."/>
            <person name="Labutti K."/>
            <person name="Lipzen A."/>
            <person name="Ng V."/>
            <person name="Sandor L."/>
            <person name="Barry K."/>
            <person name="Martinez A.T."/>
            <person name="Xiao Y."/>
            <person name="Gibbons J.G."/>
            <person name="Terashima K."/>
            <person name="Hibbett D.S."/>
            <person name="Grigoriev I.V."/>
        </authorList>
    </citation>
    <scope>NUCLEOTIDE SEQUENCE</scope>
    <source>
        <strain evidence="7">TFB9207</strain>
    </source>
</reference>
<comment type="similarity">
    <text evidence="1">Belongs to the flavin-dependent halogenase family.</text>
</comment>
<comment type="caution">
    <text evidence="7">The sequence shown here is derived from an EMBL/GenBank/DDBJ whole genome shotgun (WGS) entry which is preliminary data.</text>
</comment>
<protein>
    <submittedName>
        <fullName evidence="7">FAD binding domain-containing protein</fullName>
    </submittedName>
</protein>
<name>A0AA38PJY1_9AGAR</name>
<dbReference type="PANTHER" id="PTHR43747">
    <property type="entry name" value="FAD-BINDING PROTEIN"/>
    <property type="match status" value="1"/>
</dbReference>
<dbReference type="InterPro" id="IPR036188">
    <property type="entry name" value="FAD/NAD-bd_sf"/>
</dbReference>
<dbReference type="InterPro" id="IPR002938">
    <property type="entry name" value="FAD-bd"/>
</dbReference>
<keyword evidence="8" id="KW-1185">Reference proteome</keyword>
<dbReference type="GO" id="GO:0140907">
    <property type="term" value="F:flavin-dependent halogenase activity"/>
    <property type="evidence" value="ECO:0007669"/>
    <property type="project" value="UniProtKB-ARBA"/>
</dbReference>
<gene>
    <name evidence="7" type="ORF">F5878DRAFT_602174</name>
</gene>
<evidence type="ECO:0000256" key="5">
    <source>
        <dbReference type="ARBA" id="ARBA00049364"/>
    </source>
</evidence>
<evidence type="ECO:0000256" key="3">
    <source>
        <dbReference type="ARBA" id="ARBA00022827"/>
    </source>
</evidence>
<evidence type="ECO:0000259" key="6">
    <source>
        <dbReference type="Pfam" id="PF01494"/>
    </source>
</evidence>
<feature type="domain" description="FAD-binding" evidence="6">
    <location>
        <begin position="9"/>
        <end position="141"/>
    </location>
</feature>
<evidence type="ECO:0000256" key="1">
    <source>
        <dbReference type="ARBA" id="ARBA00005706"/>
    </source>
</evidence>
<keyword evidence="3" id="KW-0274">FAD</keyword>
<evidence type="ECO:0000313" key="7">
    <source>
        <dbReference type="EMBL" id="KAJ3844323.1"/>
    </source>
</evidence>
<evidence type="ECO:0000256" key="2">
    <source>
        <dbReference type="ARBA" id="ARBA00022630"/>
    </source>
</evidence>
<keyword evidence="2" id="KW-0285">Flavoprotein</keyword>
<evidence type="ECO:0000313" key="8">
    <source>
        <dbReference type="Proteomes" id="UP001163846"/>
    </source>
</evidence>
<accession>A0AA38PJY1</accession>
<organism evidence="7 8">
    <name type="scientific">Lentinula raphanica</name>
    <dbReference type="NCBI Taxonomy" id="153919"/>
    <lineage>
        <taxon>Eukaryota</taxon>
        <taxon>Fungi</taxon>
        <taxon>Dikarya</taxon>
        <taxon>Basidiomycota</taxon>
        <taxon>Agaricomycotina</taxon>
        <taxon>Agaricomycetes</taxon>
        <taxon>Agaricomycetidae</taxon>
        <taxon>Agaricales</taxon>
        <taxon>Marasmiineae</taxon>
        <taxon>Omphalotaceae</taxon>
        <taxon>Lentinula</taxon>
    </lineage>
</organism>
<dbReference type="Pfam" id="PF01494">
    <property type="entry name" value="FAD_binding_3"/>
    <property type="match status" value="1"/>
</dbReference>
<dbReference type="SUPFAM" id="SSF51905">
    <property type="entry name" value="FAD/NAD(P)-binding domain"/>
    <property type="match status" value="1"/>
</dbReference>
<dbReference type="PANTHER" id="PTHR43747:SF5">
    <property type="entry name" value="FAD-BINDING DOMAIN-CONTAINING PROTEIN"/>
    <property type="match status" value="1"/>
</dbReference>
<dbReference type="AlphaFoldDB" id="A0AA38PJY1"/>